<evidence type="ECO:0000256" key="1">
    <source>
        <dbReference type="SAM" id="Phobius"/>
    </source>
</evidence>
<keyword evidence="1" id="KW-0812">Transmembrane</keyword>
<feature type="transmembrane region" description="Helical" evidence="1">
    <location>
        <begin position="18"/>
        <end position="36"/>
    </location>
</feature>
<reference evidence="2 3" key="1">
    <citation type="submission" date="2015-09" db="EMBL/GenBank/DDBJ databases">
        <title>Draft genome sequence of Kouleothrix aurantiaca JCM 19913.</title>
        <authorList>
            <person name="Hemp J."/>
        </authorList>
    </citation>
    <scope>NUCLEOTIDE SEQUENCE [LARGE SCALE GENOMIC DNA]</scope>
    <source>
        <strain evidence="2 3">COM-B</strain>
    </source>
</reference>
<comment type="caution">
    <text evidence="2">The sequence shown here is derived from an EMBL/GenBank/DDBJ whole genome shotgun (WGS) entry which is preliminary data.</text>
</comment>
<feature type="transmembrane region" description="Helical" evidence="1">
    <location>
        <begin position="42"/>
        <end position="60"/>
    </location>
</feature>
<keyword evidence="1" id="KW-1133">Transmembrane helix</keyword>
<proteinExistence type="predicted"/>
<feature type="transmembrane region" description="Helical" evidence="1">
    <location>
        <begin position="100"/>
        <end position="120"/>
    </location>
</feature>
<evidence type="ECO:0000313" key="3">
    <source>
        <dbReference type="Proteomes" id="UP000050509"/>
    </source>
</evidence>
<organism evidence="2 3">
    <name type="scientific">Kouleothrix aurantiaca</name>
    <dbReference type="NCBI Taxonomy" id="186479"/>
    <lineage>
        <taxon>Bacteria</taxon>
        <taxon>Bacillati</taxon>
        <taxon>Chloroflexota</taxon>
        <taxon>Chloroflexia</taxon>
        <taxon>Chloroflexales</taxon>
        <taxon>Roseiflexineae</taxon>
        <taxon>Roseiflexaceae</taxon>
        <taxon>Kouleothrix</taxon>
    </lineage>
</organism>
<evidence type="ECO:0000313" key="2">
    <source>
        <dbReference type="EMBL" id="KPV52479.1"/>
    </source>
</evidence>
<keyword evidence="3" id="KW-1185">Reference proteome</keyword>
<protein>
    <submittedName>
        <fullName evidence="2">Uncharacterized protein</fullName>
    </submittedName>
</protein>
<gene>
    <name evidence="2" type="ORF">SE17_15280</name>
</gene>
<feature type="transmembrane region" description="Helical" evidence="1">
    <location>
        <begin position="72"/>
        <end position="94"/>
    </location>
</feature>
<dbReference type="AlphaFoldDB" id="A0A0P9FH77"/>
<name>A0A0P9FH77_9CHLR</name>
<dbReference type="EMBL" id="LJCR01000533">
    <property type="protein sequence ID" value="KPV52479.1"/>
    <property type="molecule type" value="Genomic_DNA"/>
</dbReference>
<accession>A0A0P9FH77</accession>
<dbReference type="Proteomes" id="UP000050509">
    <property type="component" value="Unassembled WGS sequence"/>
</dbReference>
<keyword evidence="1" id="KW-0472">Membrane</keyword>
<sequence length="126" mass="13376">MAFGGYAAQRRAAMRHRAFITIGFGLLLGLLLRMLAAPLGPLVAAGPLAGCLLYVVADMLRPAPSDGSRITADLVTFFGGIGLQIVAIGALAILYPEWRVWLGAAGLVIFPLYTAIRVVLERRGAR</sequence>